<dbReference type="InterPro" id="IPR050902">
    <property type="entry name" value="ABC_Transporter_SBP"/>
</dbReference>
<evidence type="ECO:0000313" key="2">
    <source>
        <dbReference type="EMBL" id="MPN51882.1"/>
    </source>
</evidence>
<dbReference type="SUPFAM" id="SSF53807">
    <property type="entry name" value="Helical backbone' metal receptor"/>
    <property type="match status" value="1"/>
</dbReference>
<evidence type="ECO:0000259" key="1">
    <source>
        <dbReference type="PROSITE" id="PS50983"/>
    </source>
</evidence>
<dbReference type="AlphaFoldDB" id="A0A645IM14"/>
<dbReference type="PROSITE" id="PS50983">
    <property type="entry name" value="FE_B12_PBP"/>
    <property type="match status" value="1"/>
</dbReference>
<dbReference type="Gene3D" id="3.40.50.1980">
    <property type="entry name" value="Nitrogenase molybdenum iron protein domain"/>
    <property type="match status" value="1"/>
</dbReference>
<sequence>MEGTFRLIQSVGRLTGKRSQAEALIAQMQATIATVENTIATRARPRVYYVAGFGQWGDFTATGDTFIHDIINLAGGENIASDATNWSFQLELLLERDPDIIILPPSWGSTFEETKHQFVTAEAYRNLSAVKTGNIYPFDNGMIERQGPRSAQAVLELALLLHPSIQREAFK</sequence>
<gene>
    <name evidence="2" type="ORF">SDC9_199532</name>
</gene>
<dbReference type="Pfam" id="PF01497">
    <property type="entry name" value="Peripla_BP_2"/>
    <property type="match status" value="1"/>
</dbReference>
<proteinExistence type="predicted"/>
<dbReference type="PANTHER" id="PTHR30535">
    <property type="entry name" value="VITAMIN B12-BINDING PROTEIN"/>
    <property type="match status" value="1"/>
</dbReference>
<reference evidence="2" key="1">
    <citation type="submission" date="2019-08" db="EMBL/GenBank/DDBJ databases">
        <authorList>
            <person name="Kucharzyk K."/>
            <person name="Murdoch R.W."/>
            <person name="Higgins S."/>
            <person name="Loffler F."/>
        </authorList>
    </citation>
    <scope>NUCLEOTIDE SEQUENCE</scope>
</reference>
<name>A0A645IM14_9ZZZZ</name>
<protein>
    <recommendedName>
        <fullName evidence="1">Fe/B12 periplasmic-binding domain-containing protein</fullName>
    </recommendedName>
</protein>
<dbReference type="GO" id="GO:0071281">
    <property type="term" value="P:cellular response to iron ion"/>
    <property type="evidence" value="ECO:0007669"/>
    <property type="project" value="TreeGrafter"/>
</dbReference>
<comment type="caution">
    <text evidence="2">The sequence shown here is derived from an EMBL/GenBank/DDBJ whole genome shotgun (WGS) entry which is preliminary data.</text>
</comment>
<accession>A0A645IM14</accession>
<organism evidence="2">
    <name type="scientific">bioreactor metagenome</name>
    <dbReference type="NCBI Taxonomy" id="1076179"/>
    <lineage>
        <taxon>unclassified sequences</taxon>
        <taxon>metagenomes</taxon>
        <taxon>ecological metagenomes</taxon>
    </lineage>
</organism>
<dbReference type="PANTHER" id="PTHR30535:SF34">
    <property type="entry name" value="MOLYBDATE-BINDING PROTEIN MOLA"/>
    <property type="match status" value="1"/>
</dbReference>
<dbReference type="InterPro" id="IPR002491">
    <property type="entry name" value="ABC_transptr_periplasmic_BD"/>
</dbReference>
<feature type="domain" description="Fe/B12 periplasmic-binding" evidence="1">
    <location>
        <begin position="1"/>
        <end position="165"/>
    </location>
</feature>
<dbReference type="EMBL" id="VSSQ01117431">
    <property type="protein sequence ID" value="MPN51882.1"/>
    <property type="molecule type" value="Genomic_DNA"/>
</dbReference>